<comment type="catalytic activity">
    <reaction evidence="1">
        <text>Hydrolysis of terminal non-reducing N-acetyl-D-hexosamine residues in N-acetyl-beta-D-hexosaminides.</text>
        <dbReference type="EC" id="3.2.1.52"/>
    </reaction>
</comment>
<protein>
    <recommendedName>
        <fullName evidence="3">beta-N-acetylhexosaminidase</fullName>
        <ecNumber evidence="3">3.2.1.52</ecNumber>
    </recommendedName>
</protein>
<dbReference type="InterPro" id="IPR025705">
    <property type="entry name" value="Beta_hexosaminidase_sua/sub"/>
</dbReference>
<evidence type="ECO:0000256" key="3">
    <source>
        <dbReference type="ARBA" id="ARBA00012663"/>
    </source>
</evidence>
<evidence type="ECO:0000256" key="1">
    <source>
        <dbReference type="ARBA" id="ARBA00001231"/>
    </source>
</evidence>
<dbReference type="GO" id="GO:0005975">
    <property type="term" value="P:carbohydrate metabolic process"/>
    <property type="evidence" value="ECO:0007669"/>
    <property type="project" value="InterPro"/>
</dbReference>
<dbReference type="Proteomes" id="UP000813444">
    <property type="component" value="Unassembled WGS sequence"/>
</dbReference>
<dbReference type="Pfam" id="PF00728">
    <property type="entry name" value="Glyco_hydro_20"/>
    <property type="match status" value="1"/>
</dbReference>
<feature type="signal peptide" evidence="7">
    <location>
        <begin position="1"/>
        <end position="18"/>
    </location>
</feature>
<organism evidence="10 11">
    <name type="scientific">Stachybotrys elegans</name>
    <dbReference type="NCBI Taxonomy" id="80388"/>
    <lineage>
        <taxon>Eukaryota</taxon>
        <taxon>Fungi</taxon>
        <taxon>Dikarya</taxon>
        <taxon>Ascomycota</taxon>
        <taxon>Pezizomycotina</taxon>
        <taxon>Sordariomycetes</taxon>
        <taxon>Hypocreomycetidae</taxon>
        <taxon>Hypocreales</taxon>
        <taxon>Stachybotryaceae</taxon>
        <taxon>Stachybotrys</taxon>
    </lineage>
</organism>
<dbReference type="Pfam" id="PF02838">
    <property type="entry name" value="Glyco_hydro_20b"/>
    <property type="match status" value="1"/>
</dbReference>
<feature type="domain" description="Glycoside hydrolase family 20 catalytic" evidence="8">
    <location>
        <begin position="174"/>
        <end position="482"/>
    </location>
</feature>
<dbReference type="SUPFAM" id="SSF55545">
    <property type="entry name" value="beta-N-acetylhexosaminidase-like domain"/>
    <property type="match status" value="1"/>
</dbReference>
<dbReference type="Gene3D" id="3.20.20.80">
    <property type="entry name" value="Glycosidases"/>
    <property type="match status" value="1"/>
</dbReference>
<dbReference type="EC" id="3.2.1.52" evidence="3"/>
<evidence type="ECO:0000256" key="4">
    <source>
        <dbReference type="ARBA" id="ARBA00022801"/>
    </source>
</evidence>
<dbReference type="PANTHER" id="PTHR43678">
    <property type="entry name" value="PUTATIVE (AFU_ORTHOLOGUE AFUA_2G00640)-RELATED"/>
    <property type="match status" value="1"/>
</dbReference>
<dbReference type="GO" id="GO:0004563">
    <property type="term" value="F:beta-N-acetylhexosaminidase activity"/>
    <property type="evidence" value="ECO:0007669"/>
    <property type="project" value="UniProtKB-EC"/>
</dbReference>
<dbReference type="Gene3D" id="3.30.379.10">
    <property type="entry name" value="Chitobiase/beta-hexosaminidase domain 2-like"/>
    <property type="match status" value="1"/>
</dbReference>
<evidence type="ECO:0000313" key="11">
    <source>
        <dbReference type="Proteomes" id="UP000813444"/>
    </source>
</evidence>
<keyword evidence="5" id="KW-0326">Glycosidase</keyword>
<dbReference type="AlphaFoldDB" id="A0A8K0SYB6"/>
<dbReference type="InterPro" id="IPR052764">
    <property type="entry name" value="GH20_Enzymes"/>
</dbReference>
<comment type="similarity">
    <text evidence="2">Belongs to the glycosyl hydrolase 20 family.</text>
</comment>
<name>A0A8K0SYB6_9HYPO</name>
<keyword evidence="4 10" id="KW-0378">Hydrolase</keyword>
<evidence type="ECO:0000259" key="8">
    <source>
        <dbReference type="Pfam" id="PF00728"/>
    </source>
</evidence>
<sequence>MQLSTVVTLLVSSGLASGLQLLPPTRGEVVSNLASWNVASGSKTIYIEEGIAATSDTDGLTLIPPTGYEFADLFREDISQITGDEWTLERVETLPRNSSGIFLGSFTGDSSSLTYENGQATSEGYELDVSANGAFIGGTGARGMWWGTRTLLQHILISSSNGIPSGRYVDAPAYATRGFMLDAGRKWYKPELLKELCSFASFFKMSEFHYHLSDNYPLNRGHNESWQDVYSHFSLLPEDESLLGILHGRENETLSREDYADFQSHCAARGVTVIPEIEAPGHCLYVTKWKPELSLEKRDLLNLSHPETVPTIKRIWAEFLPWFETKEVHVGADEYDRIYADDYINFVNEMSTWVNETSGKRVRIWGTPMDEPVENITISTDIVVQHWQYGQSDPIVLIEDGHDIVNSQDWWAYMSIKNDHDPIFPARYPQFFNESRVLNFAHESGWQWGPADFNQVNTSLQVADDEVKNKGAIMAAWNDNGPDASTQLEAYYAMRRGIALVGARAWSGSRGPELVAEDVAPTIDWFSPLAPGQNLDRVLPAPRNATGPLLTWSRSSDGDEVELGSGSKGLNYTMKLTVNGPFALSGPDNTLTLGEDGSLVFEADGYVYPLREVTEQDAMQLDPGHPGRIWANLSSSTHEPVTIPVPRGSMTITISTDAEHGSVAWVNERFAGRFEVFVFGGRNTRFSWSQMAFVAPLDKVTGTGLQALTSSVVGGSYSTWKDQVT</sequence>
<dbReference type="EMBL" id="JAGPNK010000003">
    <property type="protein sequence ID" value="KAH7325042.1"/>
    <property type="molecule type" value="Genomic_DNA"/>
</dbReference>
<dbReference type="SUPFAM" id="SSF51445">
    <property type="entry name" value="(Trans)glycosidases"/>
    <property type="match status" value="1"/>
</dbReference>
<feature type="active site" description="Proton donor" evidence="6">
    <location>
        <position position="334"/>
    </location>
</feature>
<evidence type="ECO:0000313" key="10">
    <source>
        <dbReference type="EMBL" id="KAH7325042.1"/>
    </source>
</evidence>
<feature type="chain" id="PRO_5035420326" description="beta-N-acetylhexosaminidase" evidence="7">
    <location>
        <begin position="19"/>
        <end position="725"/>
    </location>
</feature>
<keyword evidence="7" id="KW-0732">Signal</keyword>
<dbReference type="InterPro" id="IPR029018">
    <property type="entry name" value="Hex-like_dom2"/>
</dbReference>
<gene>
    <name evidence="10" type="ORF">B0I35DRAFT_449797</name>
</gene>
<evidence type="ECO:0000256" key="2">
    <source>
        <dbReference type="ARBA" id="ARBA00006285"/>
    </source>
</evidence>
<proteinExistence type="inferred from homology"/>
<dbReference type="InterPro" id="IPR015882">
    <property type="entry name" value="HEX_bac_N"/>
</dbReference>
<dbReference type="InterPro" id="IPR017853">
    <property type="entry name" value="GH"/>
</dbReference>
<dbReference type="PRINTS" id="PR00738">
    <property type="entry name" value="GLHYDRLASE20"/>
</dbReference>
<evidence type="ECO:0000256" key="7">
    <source>
        <dbReference type="SAM" id="SignalP"/>
    </source>
</evidence>
<evidence type="ECO:0000259" key="9">
    <source>
        <dbReference type="Pfam" id="PF02838"/>
    </source>
</evidence>
<keyword evidence="11" id="KW-1185">Reference proteome</keyword>
<reference evidence="10" key="1">
    <citation type="journal article" date="2021" name="Nat. Commun.">
        <title>Genetic determinants of endophytism in the Arabidopsis root mycobiome.</title>
        <authorList>
            <person name="Mesny F."/>
            <person name="Miyauchi S."/>
            <person name="Thiergart T."/>
            <person name="Pickel B."/>
            <person name="Atanasova L."/>
            <person name="Karlsson M."/>
            <person name="Huettel B."/>
            <person name="Barry K.W."/>
            <person name="Haridas S."/>
            <person name="Chen C."/>
            <person name="Bauer D."/>
            <person name="Andreopoulos W."/>
            <person name="Pangilinan J."/>
            <person name="LaButti K."/>
            <person name="Riley R."/>
            <person name="Lipzen A."/>
            <person name="Clum A."/>
            <person name="Drula E."/>
            <person name="Henrissat B."/>
            <person name="Kohler A."/>
            <person name="Grigoriev I.V."/>
            <person name="Martin F.M."/>
            <person name="Hacquard S."/>
        </authorList>
    </citation>
    <scope>NUCLEOTIDE SEQUENCE</scope>
    <source>
        <strain evidence="10">MPI-CAGE-CH-0235</strain>
    </source>
</reference>
<dbReference type="PANTHER" id="PTHR43678:SF1">
    <property type="entry name" value="BETA-N-ACETYLHEXOSAMINIDASE"/>
    <property type="match status" value="1"/>
</dbReference>
<comment type="caution">
    <text evidence="10">The sequence shown here is derived from an EMBL/GenBank/DDBJ whole genome shotgun (WGS) entry which is preliminary data.</text>
</comment>
<accession>A0A8K0SYB6</accession>
<dbReference type="CDD" id="cd06564">
    <property type="entry name" value="GH20_DspB_LnbB-like"/>
    <property type="match status" value="1"/>
</dbReference>
<feature type="domain" description="Beta-hexosaminidase bacterial type N-terminal" evidence="9">
    <location>
        <begin position="114"/>
        <end position="170"/>
    </location>
</feature>
<evidence type="ECO:0000256" key="6">
    <source>
        <dbReference type="PIRSR" id="PIRSR625705-1"/>
    </source>
</evidence>
<dbReference type="InterPro" id="IPR015883">
    <property type="entry name" value="Glyco_hydro_20_cat"/>
</dbReference>
<evidence type="ECO:0000256" key="5">
    <source>
        <dbReference type="ARBA" id="ARBA00023295"/>
    </source>
</evidence>
<dbReference type="OrthoDB" id="428480at2759"/>